<reference evidence="8 9" key="1">
    <citation type="submission" date="2014-06" db="EMBL/GenBank/DDBJ databases">
        <title>Evolutionary Origins and Diversification of the Mycorrhizal Mutualists.</title>
        <authorList>
            <consortium name="DOE Joint Genome Institute"/>
            <consortium name="Mycorrhizal Genomics Consortium"/>
            <person name="Kohler A."/>
            <person name="Kuo A."/>
            <person name="Nagy L.G."/>
            <person name="Floudas D."/>
            <person name="Copeland A."/>
            <person name="Barry K.W."/>
            <person name="Cichocki N."/>
            <person name="Veneault-Fourrey C."/>
            <person name="LaButti K."/>
            <person name="Lindquist E.A."/>
            <person name="Lipzen A."/>
            <person name="Lundell T."/>
            <person name="Morin E."/>
            <person name="Murat C."/>
            <person name="Riley R."/>
            <person name="Ohm R."/>
            <person name="Sun H."/>
            <person name="Tunlid A."/>
            <person name="Henrissat B."/>
            <person name="Grigoriev I.V."/>
            <person name="Hibbett D.S."/>
            <person name="Martin F."/>
        </authorList>
    </citation>
    <scope>NUCLEOTIDE SEQUENCE [LARGE SCALE GENOMIC DNA]</scope>
    <source>
        <strain evidence="8 9">SS14</strain>
    </source>
</reference>
<feature type="non-terminal residue" evidence="8">
    <location>
        <position position="143"/>
    </location>
</feature>
<feature type="non-terminal residue" evidence="8">
    <location>
        <position position="1"/>
    </location>
</feature>
<evidence type="ECO:0000256" key="6">
    <source>
        <dbReference type="SAM" id="MobiDB-lite"/>
    </source>
</evidence>
<evidence type="ECO:0000313" key="8">
    <source>
        <dbReference type="EMBL" id="KIJ43853.1"/>
    </source>
</evidence>
<dbReference type="PROSITE" id="PS51158">
    <property type="entry name" value="ALPHA_KINASE"/>
    <property type="match status" value="1"/>
</dbReference>
<evidence type="ECO:0000313" key="9">
    <source>
        <dbReference type="Proteomes" id="UP000054279"/>
    </source>
</evidence>
<dbReference type="SUPFAM" id="SSF56112">
    <property type="entry name" value="Protein kinase-like (PK-like)"/>
    <property type="match status" value="1"/>
</dbReference>
<organism evidence="8 9">
    <name type="scientific">Sphaerobolus stellatus (strain SS14)</name>
    <dbReference type="NCBI Taxonomy" id="990650"/>
    <lineage>
        <taxon>Eukaryota</taxon>
        <taxon>Fungi</taxon>
        <taxon>Dikarya</taxon>
        <taxon>Basidiomycota</taxon>
        <taxon>Agaricomycotina</taxon>
        <taxon>Agaricomycetes</taxon>
        <taxon>Phallomycetidae</taxon>
        <taxon>Geastrales</taxon>
        <taxon>Sphaerobolaceae</taxon>
        <taxon>Sphaerobolus</taxon>
    </lineage>
</organism>
<dbReference type="OrthoDB" id="2744370at2759"/>
<feature type="compositionally biased region" description="Basic and acidic residues" evidence="6">
    <location>
        <begin position="121"/>
        <end position="134"/>
    </location>
</feature>
<dbReference type="CDD" id="cd04515">
    <property type="entry name" value="Alpha_kinase"/>
    <property type="match status" value="1"/>
</dbReference>
<keyword evidence="5" id="KW-0067">ATP-binding</keyword>
<feature type="region of interest" description="Disordered" evidence="6">
    <location>
        <begin position="121"/>
        <end position="143"/>
    </location>
</feature>
<evidence type="ECO:0000256" key="1">
    <source>
        <dbReference type="ARBA" id="ARBA00022527"/>
    </source>
</evidence>
<dbReference type="InterPro" id="IPR051852">
    <property type="entry name" value="Alpha-type_PK"/>
</dbReference>
<dbReference type="GO" id="GO:0005524">
    <property type="term" value="F:ATP binding"/>
    <property type="evidence" value="ECO:0007669"/>
    <property type="project" value="UniProtKB-KW"/>
</dbReference>
<gene>
    <name evidence="8" type="ORF">M422DRAFT_169310</name>
</gene>
<dbReference type="Pfam" id="PF02816">
    <property type="entry name" value="Alpha_kinase"/>
    <property type="match status" value="1"/>
</dbReference>
<accession>A0A0C9ULF8</accession>
<keyword evidence="9" id="KW-1185">Reference proteome</keyword>
<sequence length="143" mass="15991">EQGEEIWWLIEPCRSTEVIKYSGTMSHPTYRPDLLGRTMETFAHFIYLESNKHVVMANLQGTPSLLGNGDDGIILFDPMTHTVESNSGVGDHGNAGINKFTADHHYWTLCQSFKFDPLHDEGLDGSEEHPRRLGESMGSQTLG</sequence>
<protein>
    <recommendedName>
        <fullName evidence="7">Alpha-type protein kinase domain-containing protein</fullName>
    </recommendedName>
</protein>
<dbReference type="InterPro" id="IPR011009">
    <property type="entry name" value="Kinase-like_dom_sf"/>
</dbReference>
<keyword evidence="1" id="KW-0723">Serine/threonine-protein kinase</keyword>
<feature type="domain" description="Alpha-type protein kinase" evidence="7">
    <location>
        <begin position="1"/>
        <end position="118"/>
    </location>
</feature>
<dbReference type="GO" id="GO:0004674">
    <property type="term" value="F:protein serine/threonine kinase activity"/>
    <property type="evidence" value="ECO:0007669"/>
    <property type="project" value="UniProtKB-KW"/>
</dbReference>
<name>A0A0C9ULF8_SPHS4</name>
<evidence type="ECO:0000256" key="4">
    <source>
        <dbReference type="ARBA" id="ARBA00022777"/>
    </source>
</evidence>
<dbReference type="AlphaFoldDB" id="A0A0C9ULF8"/>
<evidence type="ECO:0000259" key="7">
    <source>
        <dbReference type="PROSITE" id="PS51158"/>
    </source>
</evidence>
<dbReference type="PANTHER" id="PTHR45992">
    <property type="entry name" value="EUKARYOTIC ELONGATION FACTOR 2 KINASE-RELATED"/>
    <property type="match status" value="1"/>
</dbReference>
<evidence type="ECO:0000256" key="2">
    <source>
        <dbReference type="ARBA" id="ARBA00022679"/>
    </source>
</evidence>
<evidence type="ECO:0000256" key="3">
    <source>
        <dbReference type="ARBA" id="ARBA00022741"/>
    </source>
</evidence>
<keyword evidence="2" id="KW-0808">Transferase</keyword>
<evidence type="ECO:0000256" key="5">
    <source>
        <dbReference type="ARBA" id="ARBA00022840"/>
    </source>
</evidence>
<dbReference type="Proteomes" id="UP000054279">
    <property type="component" value="Unassembled WGS sequence"/>
</dbReference>
<dbReference type="InterPro" id="IPR004166">
    <property type="entry name" value="a-kinase_dom"/>
</dbReference>
<keyword evidence="4" id="KW-0418">Kinase</keyword>
<proteinExistence type="predicted"/>
<keyword evidence="3" id="KW-0547">Nucleotide-binding</keyword>
<dbReference type="HOGENOM" id="CLU_149541_0_0_1"/>
<dbReference type="Gene3D" id="3.20.200.10">
    <property type="entry name" value="MHCK/EF2 kinase"/>
    <property type="match status" value="1"/>
</dbReference>
<dbReference type="EMBL" id="KN837120">
    <property type="protein sequence ID" value="KIJ43853.1"/>
    <property type="molecule type" value="Genomic_DNA"/>
</dbReference>